<dbReference type="GeneID" id="113207778"/>
<feature type="compositionally biased region" description="Polar residues" evidence="1">
    <location>
        <begin position="90"/>
        <end position="107"/>
    </location>
</feature>
<dbReference type="KEGG" id="foc:113207778"/>
<dbReference type="RefSeq" id="XP_026280255.2">
    <property type="nucleotide sequence ID" value="XM_026424470.2"/>
</dbReference>
<dbReference type="Proteomes" id="UP000504606">
    <property type="component" value="Unplaced"/>
</dbReference>
<evidence type="ECO:0000313" key="4">
    <source>
        <dbReference type="RefSeq" id="XP_026280255.2"/>
    </source>
</evidence>
<feature type="chain" id="PRO_5039473698" evidence="2">
    <location>
        <begin position="30"/>
        <end position="114"/>
    </location>
</feature>
<dbReference type="OrthoDB" id="10384335at2759"/>
<name>A0A6J1SLR8_FRAOC</name>
<proteinExistence type="predicted"/>
<feature type="signal peptide" evidence="2">
    <location>
        <begin position="1"/>
        <end position="29"/>
    </location>
</feature>
<gene>
    <name evidence="4" type="primary">LOC113207778</name>
</gene>
<dbReference type="AlphaFoldDB" id="A0A6J1SLR8"/>
<evidence type="ECO:0000313" key="3">
    <source>
        <dbReference type="Proteomes" id="UP000504606"/>
    </source>
</evidence>
<keyword evidence="2" id="KW-0732">Signal</keyword>
<evidence type="ECO:0000256" key="2">
    <source>
        <dbReference type="SAM" id="SignalP"/>
    </source>
</evidence>
<protein>
    <submittedName>
        <fullName evidence="4">Uncharacterized protein LOC113207778</fullName>
    </submittedName>
</protein>
<evidence type="ECO:0000256" key="1">
    <source>
        <dbReference type="SAM" id="MobiDB-lite"/>
    </source>
</evidence>
<accession>A0A6J1SLR8</accession>
<reference evidence="4" key="1">
    <citation type="submission" date="2025-08" db="UniProtKB">
        <authorList>
            <consortium name="RefSeq"/>
        </authorList>
    </citation>
    <scope>IDENTIFICATION</scope>
    <source>
        <tissue evidence="4">Whole organism</tissue>
    </source>
</reference>
<keyword evidence="3" id="KW-1185">Reference proteome</keyword>
<sequence>MAPRTVHFSSAVLLLPMLLLLLGAALLQARPQPQDASTNNIFRQEITEDYGRSVVADLILSVARDWDLGREEATEFIRAVPAVTVNGTTFGPTTHPINESGPISFSASADERPE</sequence>
<organism evidence="3 4">
    <name type="scientific">Frankliniella occidentalis</name>
    <name type="common">Western flower thrips</name>
    <name type="synonym">Euthrips occidentalis</name>
    <dbReference type="NCBI Taxonomy" id="133901"/>
    <lineage>
        <taxon>Eukaryota</taxon>
        <taxon>Metazoa</taxon>
        <taxon>Ecdysozoa</taxon>
        <taxon>Arthropoda</taxon>
        <taxon>Hexapoda</taxon>
        <taxon>Insecta</taxon>
        <taxon>Pterygota</taxon>
        <taxon>Neoptera</taxon>
        <taxon>Paraneoptera</taxon>
        <taxon>Thysanoptera</taxon>
        <taxon>Terebrantia</taxon>
        <taxon>Thripoidea</taxon>
        <taxon>Thripidae</taxon>
        <taxon>Frankliniella</taxon>
    </lineage>
</organism>
<feature type="region of interest" description="Disordered" evidence="1">
    <location>
        <begin position="90"/>
        <end position="114"/>
    </location>
</feature>